<dbReference type="EC" id="2.7.13.3" evidence="2"/>
<comment type="catalytic activity">
    <reaction evidence="1">
        <text>ATP + protein L-histidine = ADP + protein N-phospho-L-histidine.</text>
        <dbReference type="EC" id="2.7.13.3"/>
    </reaction>
</comment>
<dbReference type="InterPro" id="IPR035965">
    <property type="entry name" value="PAS-like_dom_sf"/>
</dbReference>
<keyword evidence="9" id="KW-0472">Membrane</keyword>
<keyword evidence="9" id="KW-1133">Transmembrane helix</keyword>
<dbReference type="InterPro" id="IPR005467">
    <property type="entry name" value="His_kinase_dom"/>
</dbReference>
<keyword evidence="8" id="KW-0902">Two-component regulatory system</keyword>
<gene>
    <name evidence="11" type="ORF">D3P08_10780</name>
</gene>
<evidence type="ECO:0000313" key="12">
    <source>
        <dbReference type="Proteomes" id="UP000266482"/>
    </source>
</evidence>
<protein>
    <recommendedName>
        <fullName evidence="2">histidine kinase</fullName>
        <ecNumber evidence="2">2.7.13.3</ecNumber>
    </recommendedName>
</protein>
<feature type="transmembrane region" description="Helical" evidence="9">
    <location>
        <begin position="66"/>
        <end position="88"/>
    </location>
</feature>
<dbReference type="InterPro" id="IPR036890">
    <property type="entry name" value="HATPase_C_sf"/>
</dbReference>
<dbReference type="AlphaFoldDB" id="A0A3A1V3D7"/>
<comment type="caution">
    <text evidence="11">The sequence shown here is derived from an EMBL/GenBank/DDBJ whole genome shotgun (WGS) entry which is preliminary data.</text>
</comment>
<dbReference type="PRINTS" id="PR00344">
    <property type="entry name" value="BCTRLSENSOR"/>
</dbReference>
<keyword evidence="5" id="KW-0547">Nucleotide-binding</keyword>
<dbReference type="SUPFAM" id="SSF47384">
    <property type="entry name" value="Homodimeric domain of signal transducing histidine kinase"/>
    <property type="match status" value="1"/>
</dbReference>
<dbReference type="Gene3D" id="3.30.565.10">
    <property type="entry name" value="Histidine kinase-like ATPase, C-terminal domain"/>
    <property type="match status" value="1"/>
</dbReference>
<evidence type="ECO:0000259" key="10">
    <source>
        <dbReference type="PROSITE" id="PS50109"/>
    </source>
</evidence>
<dbReference type="SMART" id="SM00387">
    <property type="entry name" value="HATPase_c"/>
    <property type="match status" value="1"/>
</dbReference>
<evidence type="ECO:0000256" key="6">
    <source>
        <dbReference type="ARBA" id="ARBA00022777"/>
    </source>
</evidence>
<reference evidence="11 12" key="1">
    <citation type="submission" date="2018-09" db="EMBL/GenBank/DDBJ databases">
        <title>Paenibacillus aracenensis nov. sp. isolated from a cave in southern Spain.</title>
        <authorList>
            <person name="Jurado V."/>
            <person name="Gutierrez-Patricio S."/>
            <person name="Gonzalez-Pimentel J.L."/>
            <person name="Miller A.Z."/>
            <person name="Laiz L."/>
            <person name="Saiz-Jimenez C."/>
        </authorList>
    </citation>
    <scope>NUCLEOTIDE SEQUENCE [LARGE SCALE GENOMIC DNA]</scope>
    <source>
        <strain evidence="11 12">DSM 22867</strain>
    </source>
</reference>
<dbReference type="PROSITE" id="PS50109">
    <property type="entry name" value="HIS_KIN"/>
    <property type="match status" value="1"/>
</dbReference>
<dbReference type="InterPro" id="IPR036097">
    <property type="entry name" value="HisK_dim/P_sf"/>
</dbReference>
<dbReference type="GO" id="GO:0005524">
    <property type="term" value="F:ATP binding"/>
    <property type="evidence" value="ECO:0007669"/>
    <property type="project" value="UniProtKB-KW"/>
</dbReference>
<evidence type="ECO:0000256" key="2">
    <source>
        <dbReference type="ARBA" id="ARBA00012438"/>
    </source>
</evidence>
<evidence type="ECO:0000256" key="9">
    <source>
        <dbReference type="SAM" id="Phobius"/>
    </source>
</evidence>
<feature type="transmembrane region" description="Helical" evidence="9">
    <location>
        <begin position="132"/>
        <end position="152"/>
    </location>
</feature>
<dbReference type="SUPFAM" id="SSF55874">
    <property type="entry name" value="ATPase domain of HSP90 chaperone/DNA topoisomerase II/histidine kinase"/>
    <property type="match status" value="1"/>
</dbReference>
<dbReference type="PANTHER" id="PTHR43065:SF46">
    <property type="entry name" value="C4-DICARBOXYLATE TRANSPORT SENSOR PROTEIN DCTB"/>
    <property type="match status" value="1"/>
</dbReference>
<dbReference type="InterPro" id="IPR003661">
    <property type="entry name" value="HisK_dim/P_dom"/>
</dbReference>
<evidence type="ECO:0000256" key="8">
    <source>
        <dbReference type="ARBA" id="ARBA00023012"/>
    </source>
</evidence>
<dbReference type="InterPro" id="IPR004358">
    <property type="entry name" value="Sig_transdc_His_kin-like_C"/>
</dbReference>
<keyword evidence="3" id="KW-0597">Phosphoprotein</keyword>
<dbReference type="Gene3D" id="3.30.450.20">
    <property type="entry name" value="PAS domain"/>
    <property type="match status" value="1"/>
</dbReference>
<dbReference type="CDD" id="cd00082">
    <property type="entry name" value="HisKA"/>
    <property type="match status" value="1"/>
</dbReference>
<dbReference type="OrthoDB" id="9759607at2"/>
<dbReference type="InterPro" id="IPR003594">
    <property type="entry name" value="HATPase_dom"/>
</dbReference>
<dbReference type="Pfam" id="PF00512">
    <property type="entry name" value="HisKA"/>
    <property type="match status" value="1"/>
</dbReference>
<feature type="transmembrane region" description="Helical" evidence="9">
    <location>
        <begin position="100"/>
        <end position="120"/>
    </location>
</feature>
<dbReference type="RefSeq" id="WP_119599693.1">
    <property type="nucleotide sequence ID" value="NZ_QXQA01000005.1"/>
</dbReference>
<keyword evidence="4" id="KW-0808">Transferase</keyword>
<dbReference type="EMBL" id="QXQA01000005">
    <property type="protein sequence ID" value="RIX53113.1"/>
    <property type="molecule type" value="Genomic_DNA"/>
</dbReference>
<dbReference type="Pfam" id="PF02518">
    <property type="entry name" value="HATPase_c"/>
    <property type="match status" value="1"/>
</dbReference>
<dbReference type="GO" id="GO:0000155">
    <property type="term" value="F:phosphorelay sensor kinase activity"/>
    <property type="evidence" value="ECO:0007669"/>
    <property type="project" value="InterPro"/>
</dbReference>
<evidence type="ECO:0000256" key="5">
    <source>
        <dbReference type="ARBA" id="ARBA00022741"/>
    </source>
</evidence>
<evidence type="ECO:0000256" key="7">
    <source>
        <dbReference type="ARBA" id="ARBA00022840"/>
    </source>
</evidence>
<feature type="transmembrane region" description="Helical" evidence="9">
    <location>
        <begin position="34"/>
        <end position="54"/>
    </location>
</feature>
<dbReference type="SMART" id="SM00388">
    <property type="entry name" value="HisKA"/>
    <property type="match status" value="1"/>
</dbReference>
<dbReference type="PANTHER" id="PTHR43065">
    <property type="entry name" value="SENSOR HISTIDINE KINASE"/>
    <property type="match status" value="1"/>
</dbReference>
<name>A0A3A1V3D7_9BACL</name>
<evidence type="ECO:0000256" key="1">
    <source>
        <dbReference type="ARBA" id="ARBA00000085"/>
    </source>
</evidence>
<dbReference type="Proteomes" id="UP000266482">
    <property type="component" value="Unassembled WGS sequence"/>
</dbReference>
<feature type="transmembrane region" description="Helical" evidence="9">
    <location>
        <begin position="158"/>
        <end position="184"/>
    </location>
</feature>
<keyword evidence="6 11" id="KW-0418">Kinase</keyword>
<keyword evidence="9" id="KW-0812">Transmembrane</keyword>
<proteinExistence type="predicted"/>
<evidence type="ECO:0000256" key="3">
    <source>
        <dbReference type="ARBA" id="ARBA00022553"/>
    </source>
</evidence>
<keyword evidence="12" id="KW-1185">Reference proteome</keyword>
<evidence type="ECO:0000313" key="11">
    <source>
        <dbReference type="EMBL" id="RIX53113.1"/>
    </source>
</evidence>
<keyword evidence="7" id="KW-0067">ATP-binding</keyword>
<dbReference type="SUPFAM" id="SSF55785">
    <property type="entry name" value="PYP-like sensor domain (PAS domain)"/>
    <property type="match status" value="1"/>
</dbReference>
<sequence>MLKDLLLQFFLSVLPVFSFLLWHDKERGWKGFAPFISVASGIAILLCLLTTATVNEYEVDFRIVPFLIGSLYGGYRALGILTLMYAALKIPTLDNTIESVSFLVFISFTLILMLIIIRRFHMASAARKEKIALLAISAQLAIALGTMSVIMYRFDIPWTLTIALHIVMAFAGMILAVWLSVFIIEGVKEKQLLHNRVNQLTISNRNEVEKLQQFIDVAPLAVLMVDEEGRIAHANEESLRLLCLRSDYTSVNSLVMKPYNRVFLHPDDIGAKLLDQGLQGDAGATMPYTEDDKMLLYTVVTLRDSDNHEVTGAALIAQDITELNKLRDEIGRMERLSLVGQMAASITHEIRNPMAVIRGFVQLIQERSPKDQFEYFRIIMDELDRANLIISDFLSLAQNRELVMEKGSINTIITDLEPLLLADANLRGQSMEVNLCKDLPLMKLNDREMKQLLLNLARNGMEAMGEKGILRIWTAHQNNEVSVHVSDEGVGISPDKMKNMFEPFFTTKTRGTGLGLPLCLSIAERHGGRIDVQSEEGKGTTFIVTFIIMEERGEHNNP</sequence>
<dbReference type="Gene3D" id="1.10.287.130">
    <property type="match status" value="1"/>
</dbReference>
<evidence type="ECO:0000256" key="4">
    <source>
        <dbReference type="ARBA" id="ARBA00022679"/>
    </source>
</evidence>
<organism evidence="11 12">
    <name type="scientific">Paenibacillus nanensis</name>
    <dbReference type="NCBI Taxonomy" id="393251"/>
    <lineage>
        <taxon>Bacteria</taxon>
        <taxon>Bacillati</taxon>
        <taxon>Bacillota</taxon>
        <taxon>Bacilli</taxon>
        <taxon>Bacillales</taxon>
        <taxon>Paenibacillaceae</taxon>
        <taxon>Paenibacillus</taxon>
    </lineage>
</organism>
<accession>A0A3A1V3D7</accession>
<feature type="domain" description="Histidine kinase" evidence="10">
    <location>
        <begin position="345"/>
        <end position="550"/>
    </location>
</feature>